<evidence type="ECO:0000313" key="1">
    <source>
        <dbReference type="EMBL" id="RXH85431.1"/>
    </source>
</evidence>
<dbReference type="AlphaFoldDB" id="A0A498IVS7"/>
<proteinExistence type="predicted"/>
<organism evidence="1 2">
    <name type="scientific">Malus domestica</name>
    <name type="common">Apple</name>
    <name type="synonym">Pyrus malus</name>
    <dbReference type="NCBI Taxonomy" id="3750"/>
    <lineage>
        <taxon>Eukaryota</taxon>
        <taxon>Viridiplantae</taxon>
        <taxon>Streptophyta</taxon>
        <taxon>Embryophyta</taxon>
        <taxon>Tracheophyta</taxon>
        <taxon>Spermatophyta</taxon>
        <taxon>Magnoliopsida</taxon>
        <taxon>eudicotyledons</taxon>
        <taxon>Gunneridae</taxon>
        <taxon>Pentapetalae</taxon>
        <taxon>rosids</taxon>
        <taxon>fabids</taxon>
        <taxon>Rosales</taxon>
        <taxon>Rosaceae</taxon>
        <taxon>Amygdaloideae</taxon>
        <taxon>Maleae</taxon>
        <taxon>Malus</taxon>
    </lineage>
</organism>
<comment type="caution">
    <text evidence="1">The sequence shown here is derived from an EMBL/GenBank/DDBJ whole genome shotgun (WGS) entry which is preliminary data.</text>
</comment>
<reference evidence="1 2" key="1">
    <citation type="submission" date="2018-10" db="EMBL/GenBank/DDBJ databases">
        <title>A high-quality apple genome assembly.</title>
        <authorList>
            <person name="Hu J."/>
        </authorList>
    </citation>
    <scope>NUCLEOTIDE SEQUENCE [LARGE SCALE GENOMIC DNA]</scope>
    <source>
        <strain evidence="2">cv. HFTH1</strain>
        <tissue evidence="1">Young leaf</tissue>
    </source>
</reference>
<name>A0A498IVS7_MALDO</name>
<gene>
    <name evidence="1" type="ORF">DVH24_002529</name>
</gene>
<evidence type="ECO:0000313" key="2">
    <source>
        <dbReference type="Proteomes" id="UP000290289"/>
    </source>
</evidence>
<keyword evidence="2" id="KW-1185">Reference proteome</keyword>
<sequence>MRHLFNGLHHPQAGLHTELLFEEKRVHSLGPVRTSQLLASATSLERCTASNFCFRTSMVLGSSRTALIVPIDSSYEYKAIFPCIGIHKPRHPHSFFFFNHFIIISVCFGINYHDNVKDFGRTCGRRLYYGGKDYKGKVSGLGEVVTTGGTTIEVSESAETAEEATGAVVVMTGRDEYEP</sequence>
<protein>
    <submittedName>
        <fullName evidence="1">Uncharacterized protein</fullName>
    </submittedName>
</protein>
<dbReference type="EMBL" id="RDQH01000336">
    <property type="protein sequence ID" value="RXH85431.1"/>
    <property type="molecule type" value="Genomic_DNA"/>
</dbReference>
<accession>A0A498IVS7</accession>
<dbReference type="Proteomes" id="UP000290289">
    <property type="component" value="Chromosome 10"/>
</dbReference>